<comment type="caution">
    <text evidence="4">The sequence shown here is derived from an EMBL/GenBank/DDBJ whole genome shotgun (WGS) entry which is preliminary data.</text>
</comment>
<dbReference type="SMART" id="SM00248">
    <property type="entry name" value="ANK"/>
    <property type="match status" value="4"/>
</dbReference>
<dbReference type="GeneID" id="92088419"/>
<dbReference type="InterPro" id="IPR036770">
    <property type="entry name" value="Ankyrin_rpt-contain_sf"/>
</dbReference>
<keyword evidence="1" id="KW-0677">Repeat</keyword>
<evidence type="ECO:0008006" key="6">
    <source>
        <dbReference type="Google" id="ProtNLM"/>
    </source>
</evidence>
<dbReference type="PANTHER" id="PTHR24166:SF48">
    <property type="entry name" value="PROTEIN VAPYRIN"/>
    <property type="match status" value="1"/>
</dbReference>
<dbReference type="PROSITE" id="PS50088">
    <property type="entry name" value="ANK_REPEAT"/>
    <property type="match status" value="1"/>
</dbReference>
<keyword evidence="2 3" id="KW-0040">ANK repeat</keyword>
<evidence type="ECO:0000313" key="5">
    <source>
        <dbReference type="Proteomes" id="UP001480595"/>
    </source>
</evidence>
<dbReference type="PROSITE" id="PS50297">
    <property type="entry name" value="ANK_REP_REGION"/>
    <property type="match status" value="1"/>
</dbReference>
<name>A0ABR1VZK8_9PEZI</name>
<protein>
    <recommendedName>
        <fullName evidence="6">Ankyrin</fullName>
    </recommendedName>
</protein>
<dbReference type="RefSeq" id="XP_066719634.1">
    <property type="nucleotide sequence ID" value="XM_066855356.1"/>
</dbReference>
<proteinExistence type="predicted"/>
<evidence type="ECO:0000313" key="4">
    <source>
        <dbReference type="EMBL" id="KAK8076675.1"/>
    </source>
</evidence>
<evidence type="ECO:0000256" key="1">
    <source>
        <dbReference type="ARBA" id="ARBA00022737"/>
    </source>
</evidence>
<sequence length="374" mass="41871">MFFTSLPRELIFQILADAVHNCVSHVIVESGILTTHPNSTKSVLWPRYCPYRALNGSIFLEDTVPIRLYVVRMVAERVEYYDEVLLVSAAWLNELDLLKETLQSTEGIPGTRENLLRYAVSAAAYKGHNEAVRLLLDAIVHPKIKSQVVMRIVQSASKGNQLSTLEMGLKLDYKYDYRRLEWALQNTTSLPIFERLYPLAREVGAAKARINILGLPTGVLPDHFKELASLGAVPVLDHLLHHMDDLRLVTWSRPSCEYGNVRYNPLYRAARSGRAEAVAYLLQDRKKRFPLSPEVLHVAVQHGNLDVVRLLLEHPATADYPLATALLEATRRENEKVATMLLSMGSARLDGYDILAALDARKHPGVGVLGGVHG</sequence>
<dbReference type="InterPro" id="IPR002110">
    <property type="entry name" value="Ankyrin_rpt"/>
</dbReference>
<dbReference type="InterPro" id="IPR050889">
    <property type="entry name" value="Dendritic_Spine_Reg/Scaffold"/>
</dbReference>
<accession>A0ABR1VZK8</accession>
<feature type="repeat" description="ANK" evidence="3">
    <location>
        <begin position="296"/>
        <end position="319"/>
    </location>
</feature>
<dbReference type="Pfam" id="PF12796">
    <property type="entry name" value="Ank_2"/>
    <property type="match status" value="1"/>
</dbReference>
<dbReference type="Gene3D" id="1.25.40.20">
    <property type="entry name" value="Ankyrin repeat-containing domain"/>
    <property type="match status" value="1"/>
</dbReference>
<reference evidence="4 5" key="1">
    <citation type="submission" date="2023-01" db="EMBL/GenBank/DDBJ databases">
        <title>Analysis of 21 Apiospora genomes using comparative genomics revels a genus with tremendous synthesis potential of carbohydrate active enzymes and secondary metabolites.</title>
        <authorList>
            <person name="Sorensen T."/>
        </authorList>
    </citation>
    <scope>NUCLEOTIDE SEQUENCE [LARGE SCALE GENOMIC DNA]</scope>
    <source>
        <strain evidence="4 5">CBS 135458</strain>
    </source>
</reference>
<evidence type="ECO:0000256" key="2">
    <source>
        <dbReference type="ARBA" id="ARBA00023043"/>
    </source>
</evidence>
<dbReference type="EMBL" id="JAQQWL010000004">
    <property type="protein sequence ID" value="KAK8076675.1"/>
    <property type="molecule type" value="Genomic_DNA"/>
</dbReference>
<dbReference type="Proteomes" id="UP001480595">
    <property type="component" value="Unassembled WGS sequence"/>
</dbReference>
<gene>
    <name evidence="4" type="ORF">PG994_003947</name>
</gene>
<organism evidence="4 5">
    <name type="scientific">Apiospora phragmitis</name>
    <dbReference type="NCBI Taxonomy" id="2905665"/>
    <lineage>
        <taxon>Eukaryota</taxon>
        <taxon>Fungi</taxon>
        <taxon>Dikarya</taxon>
        <taxon>Ascomycota</taxon>
        <taxon>Pezizomycotina</taxon>
        <taxon>Sordariomycetes</taxon>
        <taxon>Xylariomycetidae</taxon>
        <taxon>Amphisphaeriales</taxon>
        <taxon>Apiosporaceae</taxon>
        <taxon>Apiospora</taxon>
    </lineage>
</organism>
<dbReference type="SUPFAM" id="SSF48403">
    <property type="entry name" value="Ankyrin repeat"/>
    <property type="match status" value="1"/>
</dbReference>
<dbReference type="PANTHER" id="PTHR24166">
    <property type="entry name" value="ROLLING PEBBLES, ISOFORM B"/>
    <property type="match status" value="1"/>
</dbReference>
<evidence type="ECO:0000256" key="3">
    <source>
        <dbReference type="PROSITE-ProRule" id="PRU00023"/>
    </source>
</evidence>
<keyword evidence="5" id="KW-1185">Reference proteome</keyword>